<feature type="region of interest" description="Disordered" evidence="1">
    <location>
        <begin position="1"/>
        <end position="91"/>
    </location>
</feature>
<sequence length="519" mass="56684">MRARPGRVSRWFGRPRVASADDARRSRPSRVGSSPGRRPKPPSSAGRRSRPSGGRGANAAVAEPASAGRPPGDPTQGGGGIRPDARGPTRMRARGLGRTALKAELSASEARRIALAAQGFTAGRPPGTVDAIRLRKGIGRLGLLQIDSVNVLVRAQYLPLFSRLGSYDRALLDAVAAAKPKPVFEYWGHEASLLPVDCQPLLRWRMARARRGQGVWRQLAPFAGERRSEADALLARIEREGPLAASDVAGTRAAHGMWVWSAAKHALEWLFWAGLVASTHRRNSFERVYDLPERVLPRAVLETPTPSGPDARRALIARGARALGIGTAHDLRDYYRIGPNDARLPIDELVEEGTLVPVRVRGWSHQAYRHKEARPGRRLEGSALVSPFDPLVWHRPRTERLFGFRYRLEIYTPAHKREHGYYVLPFLLDGALVARVDLKADRGIGALVVQRAHVEPGAPPWTVERLMGELRAMAAWLGLSSLAVAPAAALEGLSPIRAIEPPAPSVAPMPARPERIRPG</sequence>
<comment type="caution">
    <text evidence="2">The sequence shown here is derived from an EMBL/GenBank/DDBJ whole genome shotgun (WGS) entry which is preliminary data.</text>
</comment>
<dbReference type="Pfam" id="PF06224">
    <property type="entry name" value="AlkZ-like"/>
    <property type="match status" value="1"/>
</dbReference>
<evidence type="ECO:0000256" key="1">
    <source>
        <dbReference type="SAM" id="MobiDB-lite"/>
    </source>
</evidence>
<organism evidence="2 3">
    <name type="scientific">Methylobacterium planeticum</name>
    <dbReference type="NCBI Taxonomy" id="2615211"/>
    <lineage>
        <taxon>Bacteria</taxon>
        <taxon>Pseudomonadati</taxon>
        <taxon>Pseudomonadota</taxon>
        <taxon>Alphaproteobacteria</taxon>
        <taxon>Hyphomicrobiales</taxon>
        <taxon>Methylobacteriaceae</taxon>
        <taxon>Methylobacterium</taxon>
    </lineage>
</organism>
<accession>A0A6N6MHF6</accession>
<proteinExistence type="predicted"/>
<protein>
    <submittedName>
        <fullName evidence="2">Winged helix-turn-helix domain-containing protein</fullName>
    </submittedName>
</protein>
<evidence type="ECO:0000313" key="3">
    <source>
        <dbReference type="Proteomes" id="UP000441523"/>
    </source>
</evidence>
<reference evidence="2 3" key="1">
    <citation type="submission" date="2019-09" db="EMBL/GenBank/DDBJ databases">
        <title>YIM 132548 draft genome.</title>
        <authorList>
            <person name="Jiang L."/>
        </authorList>
    </citation>
    <scope>NUCLEOTIDE SEQUENCE [LARGE SCALE GENOMIC DNA]</scope>
    <source>
        <strain evidence="2 3">YIM 132548</strain>
    </source>
</reference>
<dbReference type="Proteomes" id="UP000441523">
    <property type="component" value="Unassembled WGS sequence"/>
</dbReference>
<gene>
    <name evidence="2" type="ORF">F6X51_25955</name>
</gene>
<dbReference type="EMBL" id="VZZJ01000043">
    <property type="protein sequence ID" value="KAB1068934.1"/>
    <property type="molecule type" value="Genomic_DNA"/>
</dbReference>
<dbReference type="PANTHER" id="PTHR30528">
    <property type="entry name" value="CYTOPLASMIC PROTEIN"/>
    <property type="match status" value="1"/>
</dbReference>
<dbReference type="InterPro" id="IPR009351">
    <property type="entry name" value="AlkZ-like"/>
</dbReference>
<dbReference type="AlphaFoldDB" id="A0A6N6MHF6"/>
<name>A0A6N6MHF6_9HYPH</name>
<dbReference type="PANTHER" id="PTHR30528:SF0">
    <property type="entry name" value="CYTOPLASMIC PROTEIN"/>
    <property type="match status" value="1"/>
</dbReference>
<keyword evidence="3" id="KW-1185">Reference proteome</keyword>
<evidence type="ECO:0000313" key="2">
    <source>
        <dbReference type="EMBL" id="KAB1068934.1"/>
    </source>
</evidence>